<dbReference type="GO" id="GO:0045895">
    <property type="term" value="P:positive regulation of mating-type specific transcription, DNA-templated"/>
    <property type="evidence" value="ECO:0007669"/>
    <property type="project" value="InterPro"/>
</dbReference>
<protein>
    <submittedName>
        <fullName evidence="7">Mating type protein MAT1-1-1</fullName>
    </submittedName>
</protein>
<proteinExistence type="inferred from homology"/>
<organism evidence="7">
    <name type="scientific">Cryphonectria parasitica</name>
    <name type="common">Chestnut blight fungus</name>
    <name type="synonym">Endothia parasitica</name>
    <dbReference type="NCBI Taxonomy" id="5116"/>
    <lineage>
        <taxon>Eukaryota</taxon>
        <taxon>Fungi</taxon>
        <taxon>Dikarya</taxon>
        <taxon>Ascomycota</taxon>
        <taxon>Pezizomycotina</taxon>
        <taxon>Sordariomycetes</taxon>
        <taxon>Sordariomycetidae</taxon>
        <taxon>Diaporthales</taxon>
        <taxon>Cryphonectriaceae</taxon>
        <taxon>Cryphonectria-Endothia species complex</taxon>
        <taxon>Cryphonectria</taxon>
    </lineage>
</organism>
<dbReference type="GO" id="GO:0005634">
    <property type="term" value="C:nucleus"/>
    <property type="evidence" value="ECO:0007669"/>
    <property type="project" value="UniProtKB-SubCell"/>
</dbReference>
<keyword evidence="2 5" id="KW-0238">DNA-binding</keyword>
<gene>
    <name evidence="7" type="primary">MAT1-1-1</name>
</gene>
<evidence type="ECO:0000259" key="6">
    <source>
        <dbReference type="PROSITE" id="PS51325"/>
    </source>
</evidence>
<evidence type="ECO:0000313" key="7">
    <source>
        <dbReference type="EMBL" id="AAK83346.1"/>
    </source>
</evidence>
<evidence type="ECO:0000256" key="3">
    <source>
        <dbReference type="ARBA" id="ARBA00023163"/>
    </source>
</evidence>
<accession>Q96V06</accession>
<comment type="subcellular location">
    <subcellularLocation>
        <location evidence="5">Nucleus</location>
    </subcellularLocation>
</comment>
<reference evidence="7" key="1">
    <citation type="journal article" date="2001" name="Fungal Genet. Biol.">
        <title>Analysis of mating-type genes in the chestnut blight fungus, Cryphonectria parasitica.</title>
        <authorList>
            <person name="McGuire I.C."/>
            <person name="Marra R.E."/>
            <person name="Turgeon B.G."/>
            <person name="Milgroom M.G."/>
        </authorList>
    </citation>
    <scope>NUCLEOTIDE SEQUENCE</scope>
</reference>
<keyword evidence="1 5" id="KW-0805">Transcription regulation</keyword>
<evidence type="ECO:0000256" key="1">
    <source>
        <dbReference type="ARBA" id="ARBA00023015"/>
    </source>
</evidence>
<dbReference type="Pfam" id="PF04769">
    <property type="entry name" value="MATalpha_HMGbox"/>
    <property type="match status" value="1"/>
</dbReference>
<name>Q96V06_CRYPA</name>
<evidence type="ECO:0000256" key="5">
    <source>
        <dbReference type="RuleBase" id="RU003516"/>
    </source>
</evidence>
<evidence type="ECO:0000256" key="2">
    <source>
        <dbReference type="ARBA" id="ARBA00023125"/>
    </source>
</evidence>
<sequence>MASNGSLPLHFSSTMQMINSLSGDQNKDAKKKEVALNGTKARKPVNSFVLYRSMMLDLYPQFTQAHRSRLIRQMWNLEQHKTSYSVMARVWTFIRDNSNYGDIRQYLNLAGTICGVVMPETWSGVYNCTIARQPNGNTILIQVALPGPIPPANEIDDSGLLQQLISDGLPLENASQLVTKMNEHQLHIMTVNMRQDFFAQDDTLGEAGRAAVGLTEQMNFNPVATFASVMGLNQNHSIFANGVNVVNVEDITNFDHSLIVSRGPQTHHRFKWDTITAHQAQPQDGAVDFVDIEESVRTYDYDQPNIWTNLVGQMTQAQFEAGELFRD</sequence>
<keyword evidence="3 5" id="KW-0804">Transcription</keyword>
<feature type="domain" description="Alpha box" evidence="6">
    <location>
        <begin position="40"/>
        <end position="95"/>
    </location>
</feature>
<dbReference type="PROSITE" id="PS51325">
    <property type="entry name" value="ALPHA_BOX"/>
    <property type="match status" value="1"/>
</dbReference>
<dbReference type="AlphaFoldDB" id="Q96V06"/>
<comment type="similarity">
    <text evidence="5">Belongs to the MATALPHA1 family.</text>
</comment>
<dbReference type="GO" id="GO:0008301">
    <property type="term" value="F:DNA binding, bending"/>
    <property type="evidence" value="ECO:0007669"/>
    <property type="project" value="InterPro"/>
</dbReference>
<dbReference type="InterPro" id="IPR006856">
    <property type="entry name" value="MATalpha_HMGbox"/>
</dbReference>
<dbReference type="EMBL" id="AF380365">
    <property type="protein sequence ID" value="AAK83346.1"/>
    <property type="molecule type" value="Genomic_DNA"/>
</dbReference>
<keyword evidence="4 5" id="KW-0539">Nucleus</keyword>
<evidence type="ECO:0000256" key="4">
    <source>
        <dbReference type="ARBA" id="ARBA00023242"/>
    </source>
</evidence>